<keyword evidence="6 9" id="KW-0808">Transferase</keyword>
<evidence type="ECO:0000313" key="11">
    <source>
        <dbReference type="EMBL" id="MEJ8812296.1"/>
    </source>
</evidence>
<dbReference type="InterPro" id="IPR015422">
    <property type="entry name" value="PyrdxlP-dep_Trfase_small"/>
</dbReference>
<dbReference type="NCBIfam" id="NF003496">
    <property type="entry name" value="PRK05166.1"/>
    <property type="match status" value="1"/>
</dbReference>
<evidence type="ECO:0000256" key="2">
    <source>
        <dbReference type="ARBA" id="ARBA00005011"/>
    </source>
</evidence>
<accession>A0ABU8VG81</accession>
<dbReference type="EMBL" id="JBBKZU010000005">
    <property type="protein sequence ID" value="MEJ8812296.1"/>
    <property type="molecule type" value="Genomic_DNA"/>
</dbReference>
<dbReference type="InterPro" id="IPR050106">
    <property type="entry name" value="HistidinolP_aminotransfase"/>
</dbReference>
<evidence type="ECO:0000313" key="12">
    <source>
        <dbReference type="Proteomes" id="UP001365846"/>
    </source>
</evidence>
<comment type="pathway">
    <text evidence="2 9">Amino-acid biosynthesis; L-histidine biosynthesis; L-histidine from 5-phospho-alpha-D-ribose 1-diphosphate: step 7/9.</text>
</comment>
<dbReference type="Proteomes" id="UP001365846">
    <property type="component" value="Unassembled WGS sequence"/>
</dbReference>
<comment type="similarity">
    <text evidence="3 9">Belongs to the class-II pyridoxal-phosphate-dependent aminotransferase family. Histidinol-phosphate aminotransferase subfamily.</text>
</comment>
<comment type="caution">
    <text evidence="11">The sequence shown here is derived from an EMBL/GenBank/DDBJ whole genome shotgun (WGS) entry which is preliminary data.</text>
</comment>
<dbReference type="RefSeq" id="WP_340357544.1">
    <property type="nucleotide sequence ID" value="NZ_JBBKZU010000005.1"/>
</dbReference>
<keyword evidence="5 9" id="KW-0032">Aminotransferase</keyword>
<reference evidence="11 12" key="1">
    <citation type="submission" date="2024-03" db="EMBL/GenBank/DDBJ databases">
        <title>Novel species of the genus Variovorax.</title>
        <authorList>
            <person name="Liu Q."/>
            <person name="Xin Y.-H."/>
        </authorList>
    </citation>
    <scope>NUCLEOTIDE SEQUENCE [LARGE SCALE GENOMIC DNA]</scope>
    <source>
        <strain evidence="11 12">KACC 18899</strain>
    </source>
</reference>
<dbReference type="EC" id="2.6.1.9" evidence="9"/>
<dbReference type="CDD" id="cd00609">
    <property type="entry name" value="AAT_like"/>
    <property type="match status" value="1"/>
</dbReference>
<evidence type="ECO:0000256" key="5">
    <source>
        <dbReference type="ARBA" id="ARBA00022576"/>
    </source>
</evidence>
<dbReference type="InterPro" id="IPR001917">
    <property type="entry name" value="Aminotrans_II_pyridoxalP_BS"/>
</dbReference>
<dbReference type="PANTHER" id="PTHR43643">
    <property type="entry name" value="HISTIDINOL-PHOSPHATE AMINOTRANSFERASE 2"/>
    <property type="match status" value="1"/>
</dbReference>
<dbReference type="PROSITE" id="PS00599">
    <property type="entry name" value="AA_TRANSFER_CLASS_2"/>
    <property type="match status" value="1"/>
</dbReference>
<dbReference type="InterPro" id="IPR015421">
    <property type="entry name" value="PyrdxlP-dep_Trfase_major"/>
</dbReference>
<dbReference type="Pfam" id="PF00155">
    <property type="entry name" value="Aminotran_1_2"/>
    <property type="match status" value="1"/>
</dbReference>
<comment type="cofactor">
    <cofactor evidence="1 9">
        <name>pyridoxal 5'-phosphate</name>
        <dbReference type="ChEBI" id="CHEBI:597326"/>
    </cofactor>
</comment>
<dbReference type="GO" id="GO:0004400">
    <property type="term" value="F:histidinol-phosphate transaminase activity"/>
    <property type="evidence" value="ECO:0007669"/>
    <property type="project" value="UniProtKB-EC"/>
</dbReference>
<organism evidence="11 12">
    <name type="scientific">Variovorax ureilyticus</name>
    <dbReference type="NCBI Taxonomy" id="1836198"/>
    <lineage>
        <taxon>Bacteria</taxon>
        <taxon>Pseudomonadati</taxon>
        <taxon>Pseudomonadota</taxon>
        <taxon>Betaproteobacteria</taxon>
        <taxon>Burkholderiales</taxon>
        <taxon>Comamonadaceae</taxon>
        <taxon>Variovorax</taxon>
    </lineage>
</organism>
<gene>
    <name evidence="9" type="primary">hisC</name>
    <name evidence="11" type="ORF">WKW77_14525</name>
</gene>
<dbReference type="InterPro" id="IPR004839">
    <property type="entry name" value="Aminotransferase_I/II_large"/>
</dbReference>
<evidence type="ECO:0000256" key="1">
    <source>
        <dbReference type="ARBA" id="ARBA00001933"/>
    </source>
</evidence>
<dbReference type="Gene3D" id="3.40.640.10">
    <property type="entry name" value="Type I PLP-dependent aspartate aminotransferase-like (Major domain)"/>
    <property type="match status" value="1"/>
</dbReference>
<evidence type="ECO:0000256" key="3">
    <source>
        <dbReference type="ARBA" id="ARBA00007970"/>
    </source>
</evidence>
<dbReference type="Gene3D" id="3.90.1150.10">
    <property type="entry name" value="Aspartate Aminotransferase, domain 1"/>
    <property type="match status" value="1"/>
</dbReference>
<dbReference type="NCBIfam" id="TIGR01141">
    <property type="entry name" value="hisC"/>
    <property type="match status" value="1"/>
</dbReference>
<feature type="domain" description="Aminotransferase class I/classII large" evidence="10">
    <location>
        <begin position="40"/>
        <end position="369"/>
    </location>
</feature>
<keyword evidence="9" id="KW-0028">Amino-acid biosynthesis</keyword>
<protein>
    <recommendedName>
        <fullName evidence="9">Histidinol-phosphate aminotransferase</fullName>
        <ecNumber evidence="9">2.6.1.9</ecNumber>
    </recommendedName>
    <alternativeName>
        <fullName evidence="9">Imidazole acetol-phosphate transaminase</fullName>
    </alternativeName>
</protein>
<keyword evidence="7 9" id="KW-0663">Pyridoxal phosphate</keyword>
<evidence type="ECO:0000256" key="6">
    <source>
        <dbReference type="ARBA" id="ARBA00022679"/>
    </source>
</evidence>
<keyword evidence="12" id="KW-1185">Reference proteome</keyword>
<feature type="modified residue" description="N6-(pyridoxal phosphate)lysine" evidence="9">
    <location>
        <position position="232"/>
    </location>
</feature>
<evidence type="ECO:0000259" key="10">
    <source>
        <dbReference type="Pfam" id="PF00155"/>
    </source>
</evidence>
<dbReference type="HAMAP" id="MF_01023">
    <property type="entry name" value="HisC_aminotrans_2"/>
    <property type="match status" value="1"/>
</dbReference>
<evidence type="ECO:0000256" key="8">
    <source>
        <dbReference type="ARBA" id="ARBA00047481"/>
    </source>
</evidence>
<name>A0ABU8VG81_9BURK</name>
<evidence type="ECO:0000256" key="7">
    <source>
        <dbReference type="ARBA" id="ARBA00022898"/>
    </source>
</evidence>
<evidence type="ECO:0000256" key="9">
    <source>
        <dbReference type="HAMAP-Rule" id="MF_01023"/>
    </source>
</evidence>
<comment type="subunit">
    <text evidence="4 9">Homodimer.</text>
</comment>
<comment type="catalytic activity">
    <reaction evidence="8 9">
        <text>L-histidinol phosphate + 2-oxoglutarate = 3-(imidazol-4-yl)-2-oxopropyl phosphate + L-glutamate</text>
        <dbReference type="Rhea" id="RHEA:23744"/>
        <dbReference type="ChEBI" id="CHEBI:16810"/>
        <dbReference type="ChEBI" id="CHEBI:29985"/>
        <dbReference type="ChEBI" id="CHEBI:57766"/>
        <dbReference type="ChEBI" id="CHEBI:57980"/>
        <dbReference type="EC" id="2.6.1.9"/>
    </reaction>
</comment>
<dbReference type="SUPFAM" id="SSF53383">
    <property type="entry name" value="PLP-dependent transferases"/>
    <property type="match status" value="1"/>
</dbReference>
<proteinExistence type="inferred from homology"/>
<dbReference type="PANTHER" id="PTHR43643:SF3">
    <property type="entry name" value="HISTIDINOL-PHOSPHATE AMINOTRANSFERASE"/>
    <property type="match status" value="1"/>
</dbReference>
<evidence type="ECO:0000256" key="4">
    <source>
        <dbReference type="ARBA" id="ARBA00011738"/>
    </source>
</evidence>
<keyword evidence="9" id="KW-0368">Histidine biosynthesis</keyword>
<dbReference type="InterPro" id="IPR005861">
    <property type="entry name" value="HisP_aminotrans"/>
</dbReference>
<dbReference type="InterPro" id="IPR015424">
    <property type="entry name" value="PyrdxlP-dep_Trfase"/>
</dbReference>
<sequence length="375" mass="40320">MNATVIRELVRPEVPSLPPYNAGLSSEAVRQRYGASHISRLASNENPYGASPAVAKALVGLALRAGTYPDANCTALRSAIADRTGARAEEIVIGNGSESILQMLCQAFLSPGDRVLTQRPAFGLHEIYPRMMGAQVELLALTPSLAFDLDVWCEALARGPKIAMLANPSNPVGCMFDAKAFARLLAATPAGTLLVIDEAYYEYARLASGFPDALAMLREQSRPWIVLRTFSKAWGLAALRVGYGIASDASLVQWLDRVRTPFNVNEAAQAAALAAWGDTAFMEQAVAETVRQRESMERALRALAVPGLRIAPSAANFLFIDLARPNGPVNEGLLARGIIVKPWKEPGFEDFIRVSIGSAEDNARFVGALREILGA</sequence>